<dbReference type="SUPFAM" id="SSF64307">
    <property type="entry name" value="SirA-like"/>
    <property type="match status" value="1"/>
</dbReference>
<feature type="domain" description="UPF0033" evidence="1">
    <location>
        <begin position="7"/>
        <end position="74"/>
    </location>
</feature>
<dbReference type="Gene3D" id="3.30.110.40">
    <property type="entry name" value="TusA-like domain"/>
    <property type="match status" value="1"/>
</dbReference>
<sequence>MSEEPRVVDVIGLRCPIPVHQTRIALNDLPSGGVLHLLGDDPESLHDIPALLERLGLPPAEISEREIGWLYVITNSAQ</sequence>
<reference evidence="2" key="1">
    <citation type="submission" date="2018-05" db="EMBL/GenBank/DDBJ databases">
        <authorList>
            <person name="Lanie J.A."/>
            <person name="Ng W.-L."/>
            <person name="Kazmierczak K.M."/>
            <person name="Andrzejewski T.M."/>
            <person name="Davidsen T.M."/>
            <person name="Wayne K.J."/>
            <person name="Tettelin H."/>
            <person name="Glass J.I."/>
            <person name="Rusch D."/>
            <person name="Podicherti R."/>
            <person name="Tsui H.-C.T."/>
            <person name="Winkler M.E."/>
        </authorList>
    </citation>
    <scope>NUCLEOTIDE SEQUENCE</scope>
</reference>
<dbReference type="EMBL" id="UINC01028494">
    <property type="protein sequence ID" value="SVB09571.1"/>
    <property type="molecule type" value="Genomic_DNA"/>
</dbReference>
<protein>
    <recommendedName>
        <fullName evidence="1">UPF0033 domain-containing protein</fullName>
    </recommendedName>
</protein>
<dbReference type="CDD" id="cd00291">
    <property type="entry name" value="SirA_YedF_YeeD"/>
    <property type="match status" value="1"/>
</dbReference>
<dbReference type="Pfam" id="PF01206">
    <property type="entry name" value="TusA"/>
    <property type="match status" value="1"/>
</dbReference>
<gene>
    <name evidence="2" type="ORF">METZ01_LOCUS162425</name>
</gene>
<accession>A0A382B7T5</accession>
<name>A0A382B7T5_9ZZZZ</name>
<dbReference type="InterPro" id="IPR001455">
    <property type="entry name" value="TusA-like"/>
</dbReference>
<evidence type="ECO:0000313" key="2">
    <source>
        <dbReference type="EMBL" id="SVB09571.1"/>
    </source>
</evidence>
<organism evidence="2">
    <name type="scientific">marine metagenome</name>
    <dbReference type="NCBI Taxonomy" id="408172"/>
    <lineage>
        <taxon>unclassified sequences</taxon>
        <taxon>metagenomes</taxon>
        <taxon>ecological metagenomes</taxon>
    </lineage>
</organism>
<dbReference type="AlphaFoldDB" id="A0A382B7T5"/>
<dbReference type="InterPro" id="IPR036868">
    <property type="entry name" value="TusA-like_sf"/>
</dbReference>
<evidence type="ECO:0000259" key="1">
    <source>
        <dbReference type="Pfam" id="PF01206"/>
    </source>
</evidence>
<proteinExistence type="predicted"/>